<dbReference type="UniPathway" id="UPA00109">
    <property type="reaction ID" value="UER00188"/>
</dbReference>
<keyword evidence="11" id="KW-0670">Pyruvate</keyword>
<evidence type="ECO:0000256" key="10">
    <source>
        <dbReference type="ARBA" id="ARBA00023152"/>
    </source>
</evidence>
<reference evidence="13" key="1">
    <citation type="submission" date="2018-05" db="EMBL/GenBank/DDBJ databases">
        <authorList>
            <person name="Lanie J.A."/>
            <person name="Ng W.-L."/>
            <person name="Kazmierczak K.M."/>
            <person name="Andrzejewski T.M."/>
            <person name="Davidsen T.M."/>
            <person name="Wayne K.J."/>
            <person name="Tettelin H."/>
            <person name="Glass J.I."/>
            <person name="Rusch D."/>
            <person name="Podicherti R."/>
            <person name="Tsui H.-C.T."/>
            <person name="Winkler M.E."/>
        </authorList>
    </citation>
    <scope>NUCLEOTIDE SEQUENCE</scope>
</reference>
<organism evidence="13">
    <name type="scientific">marine metagenome</name>
    <dbReference type="NCBI Taxonomy" id="408172"/>
    <lineage>
        <taxon>unclassified sequences</taxon>
        <taxon>metagenomes</taxon>
        <taxon>ecological metagenomes</taxon>
    </lineage>
</organism>
<dbReference type="EMBL" id="UINC01072020">
    <property type="protein sequence ID" value="SVC07362.1"/>
    <property type="molecule type" value="Genomic_DNA"/>
</dbReference>
<evidence type="ECO:0000256" key="3">
    <source>
        <dbReference type="ARBA" id="ARBA00012142"/>
    </source>
</evidence>
<dbReference type="Gene3D" id="2.40.33.10">
    <property type="entry name" value="PK beta-barrel domain-like"/>
    <property type="match status" value="1"/>
</dbReference>
<dbReference type="InterPro" id="IPR011037">
    <property type="entry name" value="Pyrv_Knase-like_insert_dom_sf"/>
</dbReference>
<dbReference type="GO" id="GO:0000287">
    <property type="term" value="F:magnesium ion binding"/>
    <property type="evidence" value="ECO:0007669"/>
    <property type="project" value="InterPro"/>
</dbReference>
<evidence type="ECO:0000313" key="13">
    <source>
        <dbReference type="EMBL" id="SVC07362.1"/>
    </source>
</evidence>
<accession>A0A382J7J4</accession>
<sequence length="218" mass="24187">MIKILVTIGPGSFSEKVIKEIDKENVYLFRINMCHTTVDKIEDAIKTIKNATTNPICIDSEGAQLRNNYMEHENVLFKSGEKITIHFSEVLGNSTNISLNHTQGTKQLTVGDKIRIDFKGVVIQVVEVRKECIIAKVINGGTVGSNKAVNVNKIIDLPAITEKDKIAIQLGKKMGVRNFALSFSSSMKNVMDFRELTGSETIIMSKIESLKGLMNLDE</sequence>
<dbReference type="InterPro" id="IPR040442">
    <property type="entry name" value="Pyrv_kinase-like_dom_sf"/>
</dbReference>
<dbReference type="GO" id="GO:0004743">
    <property type="term" value="F:pyruvate kinase activity"/>
    <property type="evidence" value="ECO:0007669"/>
    <property type="project" value="UniProtKB-EC"/>
</dbReference>
<gene>
    <name evidence="13" type="ORF">METZ01_LOCUS260216</name>
</gene>
<keyword evidence="7" id="KW-0418">Kinase</keyword>
<dbReference type="Gene3D" id="3.20.20.60">
    <property type="entry name" value="Phosphoenolpyruvate-binding domains"/>
    <property type="match status" value="1"/>
</dbReference>
<dbReference type="AlphaFoldDB" id="A0A382J7J4"/>
<evidence type="ECO:0000256" key="9">
    <source>
        <dbReference type="ARBA" id="ARBA00022842"/>
    </source>
</evidence>
<dbReference type="SUPFAM" id="SSF51621">
    <property type="entry name" value="Phosphoenolpyruvate/pyruvate domain"/>
    <property type="match status" value="1"/>
</dbReference>
<dbReference type="InterPro" id="IPR001697">
    <property type="entry name" value="Pyr_Knase"/>
</dbReference>
<keyword evidence="10" id="KW-0324">Glycolysis</keyword>
<evidence type="ECO:0000256" key="7">
    <source>
        <dbReference type="ARBA" id="ARBA00022777"/>
    </source>
</evidence>
<evidence type="ECO:0000256" key="2">
    <source>
        <dbReference type="ARBA" id="ARBA00008663"/>
    </source>
</evidence>
<protein>
    <recommendedName>
        <fullName evidence="3">pyruvate kinase</fullName>
        <ecNumber evidence="3">2.7.1.40</ecNumber>
    </recommendedName>
</protein>
<evidence type="ECO:0000256" key="6">
    <source>
        <dbReference type="ARBA" id="ARBA00022741"/>
    </source>
</evidence>
<feature type="domain" description="Pyruvate kinase barrel" evidence="12">
    <location>
        <begin position="3"/>
        <end position="218"/>
    </location>
</feature>
<dbReference type="InterPro" id="IPR015793">
    <property type="entry name" value="Pyrv_Knase_brl"/>
</dbReference>
<evidence type="ECO:0000256" key="5">
    <source>
        <dbReference type="ARBA" id="ARBA00022723"/>
    </source>
</evidence>
<dbReference type="PANTHER" id="PTHR11817">
    <property type="entry name" value="PYRUVATE KINASE"/>
    <property type="match status" value="1"/>
</dbReference>
<keyword evidence="6" id="KW-0547">Nucleotide-binding</keyword>
<comment type="similarity">
    <text evidence="2">Belongs to the pyruvate kinase family.</text>
</comment>
<keyword evidence="4" id="KW-0808">Transferase</keyword>
<dbReference type="InterPro" id="IPR015806">
    <property type="entry name" value="Pyrv_Knase_insert_dom_sf"/>
</dbReference>
<dbReference type="SUPFAM" id="SSF50800">
    <property type="entry name" value="PK beta-barrel domain-like"/>
    <property type="match status" value="1"/>
</dbReference>
<keyword evidence="9" id="KW-0460">Magnesium</keyword>
<evidence type="ECO:0000256" key="4">
    <source>
        <dbReference type="ARBA" id="ARBA00022679"/>
    </source>
</evidence>
<evidence type="ECO:0000256" key="1">
    <source>
        <dbReference type="ARBA" id="ARBA00004997"/>
    </source>
</evidence>
<comment type="pathway">
    <text evidence="1">Carbohydrate degradation; glycolysis; pyruvate from D-glyceraldehyde 3-phosphate: step 5/5.</text>
</comment>
<name>A0A382J7J4_9ZZZZ</name>
<dbReference type="GO" id="GO:0016301">
    <property type="term" value="F:kinase activity"/>
    <property type="evidence" value="ECO:0007669"/>
    <property type="project" value="UniProtKB-KW"/>
</dbReference>
<dbReference type="GO" id="GO:0030955">
    <property type="term" value="F:potassium ion binding"/>
    <property type="evidence" value="ECO:0007669"/>
    <property type="project" value="InterPro"/>
</dbReference>
<dbReference type="EC" id="2.7.1.40" evidence="3"/>
<keyword evidence="8" id="KW-0067">ATP-binding</keyword>
<evidence type="ECO:0000256" key="11">
    <source>
        <dbReference type="ARBA" id="ARBA00023317"/>
    </source>
</evidence>
<proteinExistence type="inferred from homology"/>
<keyword evidence="5" id="KW-0479">Metal-binding</keyword>
<evidence type="ECO:0000256" key="8">
    <source>
        <dbReference type="ARBA" id="ARBA00022840"/>
    </source>
</evidence>
<dbReference type="Pfam" id="PF00224">
    <property type="entry name" value="PK"/>
    <property type="match status" value="1"/>
</dbReference>
<evidence type="ECO:0000259" key="12">
    <source>
        <dbReference type="Pfam" id="PF00224"/>
    </source>
</evidence>
<dbReference type="GO" id="GO:0005524">
    <property type="term" value="F:ATP binding"/>
    <property type="evidence" value="ECO:0007669"/>
    <property type="project" value="UniProtKB-KW"/>
</dbReference>
<feature type="non-terminal residue" evidence="13">
    <location>
        <position position="218"/>
    </location>
</feature>
<dbReference type="InterPro" id="IPR015813">
    <property type="entry name" value="Pyrv/PenolPyrv_kinase-like_dom"/>
</dbReference>